<sequence length="503" mass="57084">MAFDVVSYRAALRAEFPEIDYPTEGWKVIEFIERFCRLVHTHAGQPFLLRRWQKLLLLEAYRLSEDGRRKHTLCVVNVARKQGKSTLGAALMLYHLMFPGADRQPQIVSAANDRNQARMVFDTARQMVQQSPELSKRLIVRRNEIQYPRNLGVYRVISADADRAVGLNVSAGTIDEYGFAKTSDLYAAITTSAGTRKAPMVWVLSTASNRADGPFAVLCERGRRANAGEEPDPTLFYRSWAPEPGETVDHTDPAVWHRCNPMLVEGLISEDYLRAQLRQQSEAEFRMYFLSEFVHSGTSWLPFGAWETIEDRSKPLRPGDEIVVGFDGAHRGDSTAIVGVRLDDLHASVLGHWEAPIEDRHWRTPREEVKTRLREISQAYRVKEIIADPYYFEETLETLAGEGLPIVEFPTNSLARICPATQTAYDLVMDQRCSHDGDPALARHVANAVVREDRHGQRITKEHKSSKRRIDLAVAWVIAVHHAKAWREEPHTDFDGIYQALAG</sequence>
<accession>A0A8J3FTD1</accession>
<evidence type="ECO:0000313" key="4">
    <source>
        <dbReference type="Proteomes" id="UP000637578"/>
    </source>
</evidence>
<dbReference type="InterPro" id="IPR027417">
    <property type="entry name" value="P-loop_NTPase"/>
</dbReference>
<dbReference type="InterPro" id="IPR046462">
    <property type="entry name" value="TerL_nuclease"/>
</dbReference>
<comment type="caution">
    <text evidence="3">The sequence shown here is derived from an EMBL/GenBank/DDBJ whole genome shotgun (WGS) entry which is preliminary data.</text>
</comment>
<evidence type="ECO:0000313" key="3">
    <source>
        <dbReference type="EMBL" id="GGM48521.1"/>
    </source>
</evidence>
<dbReference type="AlphaFoldDB" id="A0A8J3FTD1"/>
<dbReference type="PANTHER" id="PTHR41287">
    <property type="match status" value="1"/>
</dbReference>
<dbReference type="RefSeq" id="WP_189056071.1">
    <property type="nucleotide sequence ID" value="NZ_BMMK01000006.1"/>
</dbReference>
<name>A0A8J3FTD1_9PSEU</name>
<proteinExistence type="predicted"/>
<evidence type="ECO:0000259" key="2">
    <source>
        <dbReference type="Pfam" id="PF20441"/>
    </source>
</evidence>
<dbReference type="GO" id="GO:0004519">
    <property type="term" value="F:endonuclease activity"/>
    <property type="evidence" value="ECO:0007669"/>
    <property type="project" value="InterPro"/>
</dbReference>
<protein>
    <submittedName>
        <fullName evidence="3">Terminase</fullName>
    </submittedName>
</protein>
<keyword evidence="4" id="KW-1185">Reference proteome</keyword>
<dbReference type="InterPro" id="IPR005021">
    <property type="entry name" value="Terminase_largesu-like"/>
</dbReference>
<dbReference type="Pfam" id="PF03354">
    <property type="entry name" value="TerL_ATPase"/>
    <property type="match status" value="1"/>
</dbReference>
<dbReference type="PANTHER" id="PTHR41287:SF1">
    <property type="entry name" value="PROTEIN YMFN"/>
    <property type="match status" value="1"/>
</dbReference>
<dbReference type="Gene3D" id="3.40.50.300">
    <property type="entry name" value="P-loop containing nucleotide triphosphate hydrolases"/>
    <property type="match status" value="1"/>
</dbReference>
<dbReference type="Proteomes" id="UP000637578">
    <property type="component" value="Unassembled WGS sequence"/>
</dbReference>
<dbReference type="Pfam" id="PF20441">
    <property type="entry name" value="TerL_nuclease"/>
    <property type="match status" value="1"/>
</dbReference>
<evidence type="ECO:0000259" key="1">
    <source>
        <dbReference type="Pfam" id="PF03354"/>
    </source>
</evidence>
<feature type="domain" description="Terminase large subunit-like ATPase" evidence="1">
    <location>
        <begin position="52"/>
        <end position="211"/>
    </location>
</feature>
<feature type="domain" description="Terminase large subunit-like endonuclease" evidence="2">
    <location>
        <begin position="372"/>
        <end position="484"/>
    </location>
</feature>
<gene>
    <name evidence="3" type="ORF">GCM10012275_19340</name>
</gene>
<dbReference type="Gene3D" id="3.30.420.240">
    <property type="match status" value="1"/>
</dbReference>
<dbReference type="EMBL" id="BMMK01000006">
    <property type="protein sequence ID" value="GGM48521.1"/>
    <property type="molecule type" value="Genomic_DNA"/>
</dbReference>
<dbReference type="InterPro" id="IPR046461">
    <property type="entry name" value="TerL_ATPase"/>
</dbReference>
<reference evidence="3" key="1">
    <citation type="journal article" date="2014" name="Int. J. Syst. Evol. Microbiol.">
        <title>Complete genome sequence of Corynebacterium casei LMG S-19264T (=DSM 44701T), isolated from a smear-ripened cheese.</title>
        <authorList>
            <consortium name="US DOE Joint Genome Institute (JGI-PGF)"/>
            <person name="Walter F."/>
            <person name="Albersmeier A."/>
            <person name="Kalinowski J."/>
            <person name="Ruckert C."/>
        </authorList>
    </citation>
    <scope>NUCLEOTIDE SEQUENCE</scope>
    <source>
        <strain evidence="3">CGMCC 4.5737</strain>
    </source>
</reference>
<organism evidence="3 4">
    <name type="scientific">Longimycelium tulufanense</name>
    <dbReference type="NCBI Taxonomy" id="907463"/>
    <lineage>
        <taxon>Bacteria</taxon>
        <taxon>Bacillati</taxon>
        <taxon>Actinomycetota</taxon>
        <taxon>Actinomycetes</taxon>
        <taxon>Pseudonocardiales</taxon>
        <taxon>Pseudonocardiaceae</taxon>
        <taxon>Longimycelium</taxon>
    </lineage>
</organism>
<reference evidence="3" key="2">
    <citation type="submission" date="2020-09" db="EMBL/GenBank/DDBJ databases">
        <authorList>
            <person name="Sun Q."/>
            <person name="Zhou Y."/>
        </authorList>
    </citation>
    <scope>NUCLEOTIDE SEQUENCE</scope>
    <source>
        <strain evidence="3">CGMCC 4.5737</strain>
    </source>
</reference>